<dbReference type="SUPFAM" id="SSF117281">
    <property type="entry name" value="Kelch motif"/>
    <property type="match status" value="1"/>
</dbReference>
<keyword evidence="3" id="KW-1185">Reference proteome</keyword>
<dbReference type="EMBL" id="JXTB01000288">
    <property type="protein sequence ID" value="PON47811.1"/>
    <property type="molecule type" value="Genomic_DNA"/>
</dbReference>
<dbReference type="AlphaFoldDB" id="A0A2P5BG85"/>
<comment type="caution">
    <text evidence="2">The sequence shown here is derived from an EMBL/GenBank/DDBJ whole genome shotgun (WGS) entry which is preliminary data.</text>
</comment>
<proteinExistence type="predicted"/>
<gene>
    <name evidence="2" type="ORF">PanWU01x14_241990</name>
</gene>
<dbReference type="Proteomes" id="UP000237105">
    <property type="component" value="Unassembled WGS sequence"/>
</dbReference>
<dbReference type="InterPro" id="IPR015915">
    <property type="entry name" value="Kelch-typ_b-propeller"/>
</dbReference>
<reference evidence="3" key="1">
    <citation type="submission" date="2016-06" db="EMBL/GenBank/DDBJ databases">
        <title>Parallel loss of symbiosis genes in relatives of nitrogen-fixing non-legume Parasponia.</title>
        <authorList>
            <person name="Van Velzen R."/>
            <person name="Holmer R."/>
            <person name="Bu F."/>
            <person name="Rutten L."/>
            <person name="Van Zeijl A."/>
            <person name="Liu W."/>
            <person name="Santuari L."/>
            <person name="Cao Q."/>
            <person name="Sharma T."/>
            <person name="Shen D."/>
            <person name="Roswanjaya Y."/>
            <person name="Wardhani T."/>
            <person name="Kalhor M.S."/>
            <person name="Jansen J."/>
            <person name="Van den Hoogen J."/>
            <person name="Gungor B."/>
            <person name="Hartog M."/>
            <person name="Hontelez J."/>
            <person name="Verver J."/>
            <person name="Yang W.-C."/>
            <person name="Schijlen E."/>
            <person name="Repin R."/>
            <person name="Schilthuizen M."/>
            <person name="Schranz E."/>
            <person name="Heidstra R."/>
            <person name="Miyata K."/>
            <person name="Fedorova E."/>
            <person name="Kohlen W."/>
            <person name="Bisseling T."/>
            <person name="Smit S."/>
            <person name="Geurts R."/>
        </authorList>
    </citation>
    <scope>NUCLEOTIDE SEQUENCE [LARGE SCALE GENOMIC DNA]</scope>
    <source>
        <strain evidence="3">cv. WU1-14</strain>
    </source>
</reference>
<sequence length="337" mass="38272">MKRRPSCVDYHIHHGTAAAAVATSTSSRVRGSHPTLPRRHRSEHLSTCTEILPPCPLGGLKVHQSIEIPTQTTPRSSDSPPSPPIPLPLNKKLVAFACACWPQNLGHRWPNRLQNRFLRGWVLDCRFHPSMRTARYNAVAKVADGKIYVVDRDHKLPHWGSLLGEVLDLVIGRWEAIPIPFSDDIEGAAAIRAAGYPLSRGGREMDGQDFSYELAMRRWEAMAGGLVSWEMGCPRTYGATIVDVGGGRLVMVWAQLRNGSDYQQAADFDLYKWYTEIWCAELDQKKKDKDENEDDIADWWREFRSLNKILLHSDLIFSNREKCSRRFKDCVFFSVSL</sequence>
<accession>A0A2P5BG85</accession>
<organism evidence="2 3">
    <name type="scientific">Parasponia andersonii</name>
    <name type="common">Sponia andersonii</name>
    <dbReference type="NCBI Taxonomy" id="3476"/>
    <lineage>
        <taxon>Eukaryota</taxon>
        <taxon>Viridiplantae</taxon>
        <taxon>Streptophyta</taxon>
        <taxon>Embryophyta</taxon>
        <taxon>Tracheophyta</taxon>
        <taxon>Spermatophyta</taxon>
        <taxon>Magnoliopsida</taxon>
        <taxon>eudicotyledons</taxon>
        <taxon>Gunneridae</taxon>
        <taxon>Pentapetalae</taxon>
        <taxon>rosids</taxon>
        <taxon>fabids</taxon>
        <taxon>Rosales</taxon>
        <taxon>Cannabaceae</taxon>
        <taxon>Parasponia</taxon>
    </lineage>
</organism>
<protein>
    <submittedName>
        <fullName evidence="2">Galactose oxidase, beta-propeller</fullName>
    </submittedName>
</protein>
<evidence type="ECO:0000256" key="1">
    <source>
        <dbReference type="SAM" id="MobiDB-lite"/>
    </source>
</evidence>
<evidence type="ECO:0000313" key="2">
    <source>
        <dbReference type="EMBL" id="PON47811.1"/>
    </source>
</evidence>
<evidence type="ECO:0000313" key="3">
    <source>
        <dbReference type="Proteomes" id="UP000237105"/>
    </source>
</evidence>
<name>A0A2P5BG85_PARAD</name>
<feature type="region of interest" description="Disordered" evidence="1">
    <location>
        <begin position="24"/>
        <end position="43"/>
    </location>
</feature>
<dbReference type="Gene3D" id="2.120.10.80">
    <property type="entry name" value="Kelch-type beta propeller"/>
    <property type="match status" value="1"/>
</dbReference>